<dbReference type="InterPro" id="IPR032126">
    <property type="entry name" value="LydA_holin"/>
</dbReference>
<dbReference type="AlphaFoldDB" id="A0AAW6HVQ2"/>
<proteinExistence type="predicted"/>
<evidence type="ECO:0000313" key="2">
    <source>
        <dbReference type="EMBL" id="MDC6408580.1"/>
    </source>
</evidence>
<name>A0AAW6HVQ2_XYLFS</name>
<reference evidence="3" key="2">
    <citation type="journal article" date="2023" name="Commun. Biol.">
        <title>Suspicions of two bridgehead invasions of Xylella fastidiosa subsp. multiplex in France.</title>
        <authorList>
            <person name="Dupas E."/>
            <person name="Durand K."/>
            <person name="Rieux A."/>
            <person name="Briand M."/>
            <person name="Pruvost O."/>
            <person name="Cunty A."/>
            <person name="Denance N."/>
            <person name="Donnadieu C."/>
            <person name="Legendre B."/>
            <person name="Lopez-Roques C."/>
            <person name="Cesbron S."/>
            <person name="Ravigne V."/>
            <person name="Jacques M.A."/>
        </authorList>
    </citation>
    <scope>NUCLEOTIDE SEQUENCE</scope>
    <source>
        <strain evidence="3">CFBP8070</strain>
    </source>
</reference>
<evidence type="ECO:0000313" key="3">
    <source>
        <dbReference type="EMBL" id="MDC6408688.1"/>
    </source>
</evidence>
<keyword evidence="1" id="KW-1133">Transmembrane helix</keyword>
<keyword evidence="1" id="KW-0812">Transmembrane</keyword>
<evidence type="ECO:0000256" key="1">
    <source>
        <dbReference type="SAM" id="Phobius"/>
    </source>
</evidence>
<keyword evidence="1" id="KW-0472">Membrane</keyword>
<comment type="caution">
    <text evidence="3">The sequence shown here is derived from an EMBL/GenBank/DDBJ whole genome shotgun (WGS) entry which is preliminary data.</text>
</comment>
<sequence length="259" mass="28299">MIDPSAMMSWWKEAFYTCLAMVAGVLGYLMRTLDNGEKPTWARVLIEASAAGLVGLFAMWVCESLELSQQLTAVTVGVFGWLGASASLDLIQSFIVPKVGAGEGVRMIVNTLRRVGRGLPSVRLLIEYMMIGALVALVAHAVLAWSERSQLAQRAAQLEGQLAAVESTLDAQVAINTEQDAALTRLRALREIDRQAIAGLHTDLNRITLRDRALRQRITHLEQHSDEAKAFLDMDVPDVLGCLLDGGSCQASYRHADPR</sequence>
<feature type="transmembrane region" description="Helical" evidence="1">
    <location>
        <begin position="42"/>
        <end position="61"/>
    </location>
</feature>
<accession>A0AAW6HVQ2</accession>
<dbReference type="EMBL" id="JAJKGN010000001">
    <property type="protein sequence ID" value="MDC6408688.1"/>
    <property type="molecule type" value="Genomic_DNA"/>
</dbReference>
<protein>
    <submittedName>
        <fullName evidence="3">Phage holin family protein</fullName>
    </submittedName>
</protein>
<gene>
    <name evidence="2" type="ORF">LOK82_08035</name>
    <name evidence="3" type="ORF">LOK82_08635</name>
</gene>
<feature type="transmembrane region" description="Helical" evidence="1">
    <location>
        <begin position="67"/>
        <end position="88"/>
    </location>
</feature>
<feature type="transmembrane region" description="Helical" evidence="1">
    <location>
        <begin position="124"/>
        <end position="145"/>
    </location>
</feature>
<feature type="transmembrane region" description="Helical" evidence="1">
    <location>
        <begin position="14"/>
        <end position="30"/>
    </location>
</feature>
<reference evidence="3" key="1">
    <citation type="submission" date="2021-11" db="EMBL/GenBank/DDBJ databases">
        <authorList>
            <person name="Denance N."/>
            <person name="Briand M."/>
            <person name="Dupas E."/>
            <person name="Durand K."/>
            <person name="Legendre B."/>
            <person name="Cunty A."/>
            <person name="Donnadieu C."/>
            <person name="Lopez Roques C."/>
            <person name="Cesbron S."/>
            <person name="Jacques M.A."/>
        </authorList>
    </citation>
    <scope>NUCLEOTIDE SEQUENCE</scope>
    <source>
        <strain evidence="3">CFBP8070</strain>
    </source>
</reference>
<evidence type="ECO:0000313" key="4">
    <source>
        <dbReference type="Proteomes" id="UP001220702"/>
    </source>
</evidence>
<dbReference type="EMBL" id="JAJKGN010000001">
    <property type="protein sequence ID" value="MDC6408580.1"/>
    <property type="molecule type" value="Genomic_DNA"/>
</dbReference>
<organism evidence="3 4">
    <name type="scientific">Xylella fastidiosa subsp. multiplex</name>
    <dbReference type="NCBI Taxonomy" id="644357"/>
    <lineage>
        <taxon>Bacteria</taxon>
        <taxon>Pseudomonadati</taxon>
        <taxon>Pseudomonadota</taxon>
        <taxon>Gammaproteobacteria</taxon>
        <taxon>Lysobacterales</taxon>
        <taxon>Lysobacteraceae</taxon>
        <taxon>Xylella</taxon>
    </lineage>
</organism>
<dbReference type="Proteomes" id="UP001220702">
    <property type="component" value="Unassembled WGS sequence"/>
</dbReference>
<dbReference type="Pfam" id="PF16083">
    <property type="entry name" value="Phage_holin_3_3"/>
    <property type="match status" value="1"/>
</dbReference>